<name>A0ABR8BC92_9NOSO</name>
<protein>
    <submittedName>
        <fullName evidence="1">Uncharacterized protein</fullName>
    </submittedName>
</protein>
<comment type="caution">
    <text evidence="1">The sequence shown here is derived from an EMBL/GenBank/DDBJ whole genome shotgun (WGS) entry which is preliminary data.</text>
</comment>
<gene>
    <name evidence="1" type="ORF">H6G14_09105</name>
</gene>
<evidence type="ECO:0000313" key="1">
    <source>
        <dbReference type="EMBL" id="MBD2251466.1"/>
    </source>
</evidence>
<dbReference type="EMBL" id="JACJQL010000010">
    <property type="protein sequence ID" value="MBD2251466.1"/>
    <property type="molecule type" value="Genomic_DNA"/>
</dbReference>
<dbReference type="Proteomes" id="UP000621307">
    <property type="component" value="Unassembled WGS sequence"/>
</dbReference>
<reference evidence="1 2" key="1">
    <citation type="journal article" date="2020" name="ISME J.">
        <title>Comparative genomics reveals insights into cyanobacterial evolution and habitat adaptation.</title>
        <authorList>
            <person name="Chen M.Y."/>
            <person name="Teng W.K."/>
            <person name="Zhao L."/>
            <person name="Hu C.X."/>
            <person name="Zhou Y.K."/>
            <person name="Han B.P."/>
            <person name="Song L.R."/>
            <person name="Shu W.S."/>
        </authorList>
    </citation>
    <scope>NUCLEOTIDE SEQUENCE [LARGE SCALE GENOMIC DNA]</scope>
    <source>
        <strain evidence="1 2">FACHB-3921</strain>
    </source>
</reference>
<sequence>MWHDSDLYGNYTTVLRFHPADISKDQAETMEVIFSTMPEILSCWWRSLS</sequence>
<evidence type="ECO:0000313" key="2">
    <source>
        <dbReference type="Proteomes" id="UP000621307"/>
    </source>
</evidence>
<organism evidence="1 2">
    <name type="scientific">Nostoc parmelioides FACHB-3921</name>
    <dbReference type="NCBI Taxonomy" id="2692909"/>
    <lineage>
        <taxon>Bacteria</taxon>
        <taxon>Bacillati</taxon>
        <taxon>Cyanobacteriota</taxon>
        <taxon>Cyanophyceae</taxon>
        <taxon>Nostocales</taxon>
        <taxon>Nostocaceae</taxon>
        <taxon>Nostoc</taxon>
    </lineage>
</organism>
<accession>A0ABR8BC92</accession>
<dbReference type="RefSeq" id="WP_190567031.1">
    <property type="nucleotide sequence ID" value="NZ_JACJQL010000010.1"/>
</dbReference>
<keyword evidence="2" id="KW-1185">Reference proteome</keyword>
<proteinExistence type="predicted"/>